<dbReference type="InterPro" id="IPR050988">
    <property type="entry name" value="Mannitol_DH/Oxidoreductase"/>
</dbReference>
<dbReference type="Gene3D" id="3.40.50.720">
    <property type="entry name" value="NAD(P)-binding Rossmann-like Domain"/>
    <property type="match status" value="1"/>
</dbReference>
<keyword evidence="1 5" id="KW-0560">Oxidoreductase</keyword>
<keyword evidence="2" id="KW-0520">NAD</keyword>
<dbReference type="OrthoDB" id="271711at2"/>
<dbReference type="Pfam" id="PF01232">
    <property type="entry name" value="Mannitol_dh"/>
    <property type="match status" value="1"/>
</dbReference>
<name>A0A0C5VUS3_9GAMM</name>
<dbReference type="EC" id="1.1.1.57" evidence="5"/>
<dbReference type="InterPro" id="IPR008927">
    <property type="entry name" value="6-PGluconate_DH-like_C_sf"/>
</dbReference>
<dbReference type="PRINTS" id="PR00084">
    <property type="entry name" value="MTLDHDRGNASE"/>
</dbReference>
<dbReference type="EMBL" id="CP007142">
    <property type="protein sequence ID" value="AJQ97053.1"/>
    <property type="molecule type" value="Genomic_DNA"/>
</dbReference>
<dbReference type="InterPro" id="IPR036291">
    <property type="entry name" value="NAD(P)-bd_dom_sf"/>
</dbReference>
<protein>
    <submittedName>
        <fullName evidence="5">Mannitol-1-phosphate/altronate dehydrogenase</fullName>
        <ecNumber evidence="5">1.1.1.57</ecNumber>
    </submittedName>
</protein>
<accession>A0A0C5VUS3</accession>
<dbReference type="InterPro" id="IPR013118">
    <property type="entry name" value="Mannitol_DH_C"/>
</dbReference>
<dbReference type="PATRIC" id="fig|1445510.3.peg.4981"/>
<dbReference type="InterPro" id="IPR023027">
    <property type="entry name" value="Mannitol_DH_CS"/>
</dbReference>
<evidence type="ECO:0000256" key="2">
    <source>
        <dbReference type="ARBA" id="ARBA00023027"/>
    </source>
</evidence>
<dbReference type="InterPro" id="IPR000669">
    <property type="entry name" value="Mannitol_DH"/>
</dbReference>
<dbReference type="InterPro" id="IPR013328">
    <property type="entry name" value="6PGD_dom2"/>
</dbReference>
<evidence type="ECO:0000259" key="3">
    <source>
        <dbReference type="Pfam" id="PF01232"/>
    </source>
</evidence>
<dbReference type="RefSeq" id="WP_052830495.1">
    <property type="nucleotide sequence ID" value="NZ_CP007142.1"/>
</dbReference>
<dbReference type="PROSITE" id="PS00974">
    <property type="entry name" value="MANNITOL_DHGENASE"/>
    <property type="match status" value="1"/>
</dbReference>
<dbReference type="Pfam" id="PF08125">
    <property type="entry name" value="Mannitol_dh_C"/>
    <property type="match status" value="1"/>
</dbReference>
<dbReference type="Gene3D" id="1.10.1040.10">
    <property type="entry name" value="N-(1-d-carboxylethyl)-l-norvaline Dehydrogenase, domain 2"/>
    <property type="match status" value="1"/>
</dbReference>
<dbReference type="SUPFAM" id="SSF51735">
    <property type="entry name" value="NAD(P)-binding Rossmann-fold domains"/>
    <property type="match status" value="1"/>
</dbReference>
<dbReference type="InterPro" id="IPR013131">
    <property type="entry name" value="Mannitol_DH_N"/>
</dbReference>
<dbReference type="SUPFAM" id="SSF48179">
    <property type="entry name" value="6-phosphogluconate dehydrogenase C-terminal domain-like"/>
    <property type="match status" value="1"/>
</dbReference>
<dbReference type="KEGG" id="gsn:YC6258_05021"/>
<evidence type="ECO:0000256" key="1">
    <source>
        <dbReference type="ARBA" id="ARBA00023002"/>
    </source>
</evidence>
<feature type="domain" description="Mannitol dehydrogenase C-terminal" evidence="4">
    <location>
        <begin position="276"/>
        <end position="457"/>
    </location>
</feature>
<dbReference type="HOGENOM" id="CLU_027324_0_1_6"/>
<organism evidence="5 6">
    <name type="scientific">Gynuella sunshinyii YC6258</name>
    <dbReference type="NCBI Taxonomy" id="1445510"/>
    <lineage>
        <taxon>Bacteria</taxon>
        <taxon>Pseudomonadati</taxon>
        <taxon>Pseudomonadota</taxon>
        <taxon>Gammaproteobacteria</taxon>
        <taxon>Oceanospirillales</taxon>
        <taxon>Saccharospirillaceae</taxon>
        <taxon>Gynuella</taxon>
    </lineage>
</organism>
<dbReference type="STRING" id="1445510.YC6258_05021"/>
<sequence>MQLTHIPSTYQPTNPAKTIVHIGLGAFMRAHLAVYIQRYLNEYGGWQICAANIRSNRTIVEQLEQQHGRYHVLECASSEQAVLREINAIQTVLYAAGEDHSWKLVDRIASVDTHLITLTITEKGYGIDPATLAFKNTDPGIAHDLQNPERPISAAGILVRGLSERRRLGLPGLTILSCDNMPHNGRCAEQMVCGLAERLDPSLAEWIRQSISFPSCMVDRIVPAMTADSSAQLADACGQQDAAGVVCEAFSQWVIEDQFCQDRPDLDKVGVLLTQDVAPFEAMKLRMLNGSHSLLAYLGYLSGFQLVSEAITHPPLRSLIRHYMLEEAQPTLGAIKAEVDLPGYARDLIARFENTSLKHRTYQIAMDGSQKIPQRWLQGAQQLFDQGQFPHCVSLGLTAWLLYTRGRNLQGQPFELQDPMAETLLALHQRNLSVAALVTEFLALPVFASLSAALKQALSQNMERQLELFNQLGLKELLQQTLTTMEQSANE</sequence>
<dbReference type="AlphaFoldDB" id="A0A0C5VUS3"/>
<evidence type="ECO:0000259" key="4">
    <source>
        <dbReference type="Pfam" id="PF08125"/>
    </source>
</evidence>
<dbReference type="Proteomes" id="UP000032266">
    <property type="component" value="Chromosome"/>
</dbReference>
<dbReference type="GO" id="GO:0008866">
    <property type="term" value="F:fructuronate reductase activity"/>
    <property type="evidence" value="ECO:0007669"/>
    <property type="project" value="UniProtKB-EC"/>
</dbReference>
<gene>
    <name evidence="5" type="ORF">YC6258_05021</name>
</gene>
<dbReference type="PANTHER" id="PTHR43362:SF1">
    <property type="entry name" value="MANNITOL DEHYDROGENASE 2-RELATED"/>
    <property type="match status" value="1"/>
</dbReference>
<dbReference type="PANTHER" id="PTHR43362">
    <property type="entry name" value="MANNITOL DEHYDROGENASE DSF1-RELATED"/>
    <property type="match status" value="1"/>
</dbReference>
<proteinExistence type="predicted"/>
<reference evidence="5 6" key="1">
    <citation type="submission" date="2014-01" db="EMBL/GenBank/DDBJ databases">
        <title>Full genme sequencing of cellulolytic bacterium Gynuella sunshinyii YC6258T gen. nov., sp. nov.</title>
        <authorList>
            <person name="Khan H."/>
            <person name="Chung E.J."/>
            <person name="Chung Y.R."/>
        </authorList>
    </citation>
    <scope>NUCLEOTIDE SEQUENCE [LARGE SCALE GENOMIC DNA]</scope>
    <source>
        <strain evidence="5 6">YC6258</strain>
    </source>
</reference>
<evidence type="ECO:0000313" key="5">
    <source>
        <dbReference type="EMBL" id="AJQ97053.1"/>
    </source>
</evidence>
<feature type="domain" description="Mannitol dehydrogenase N-terminal" evidence="3">
    <location>
        <begin position="18"/>
        <end position="268"/>
    </location>
</feature>
<dbReference type="GO" id="GO:0019594">
    <property type="term" value="P:mannitol metabolic process"/>
    <property type="evidence" value="ECO:0007669"/>
    <property type="project" value="InterPro"/>
</dbReference>
<evidence type="ECO:0000313" key="6">
    <source>
        <dbReference type="Proteomes" id="UP000032266"/>
    </source>
</evidence>
<keyword evidence="6" id="KW-1185">Reference proteome</keyword>